<keyword evidence="6" id="KW-1185">Reference proteome</keyword>
<dbReference type="OrthoDB" id="19378at2"/>
<dbReference type="Pfam" id="PF02812">
    <property type="entry name" value="ELFV_dehydrog_N"/>
    <property type="match status" value="1"/>
</dbReference>
<dbReference type="Gene3D" id="3.40.50.10860">
    <property type="entry name" value="Leucine Dehydrogenase, chain A, domain 1"/>
    <property type="match status" value="1"/>
</dbReference>
<evidence type="ECO:0000256" key="1">
    <source>
        <dbReference type="ARBA" id="ARBA00006382"/>
    </source>
</evidence>
<comment type="caution">
    <text evidence="5">The sequence shown here is derived from an EMBL/GenBank/DDBJ whole genome shotgun (WGS) entry which is preliminary data.</text>
</comment>
<evidence type="ECO:0000259" key="4">
    <source>
        <dbReference type="SMART" id="SM00839"/>
    </source>
</evidence>
<dbReference type="PANTHER" id="PTHR11606">
    <property type="entry name" value="GLUTAMATE DEHYDROGENASE"/>
    <property type="match status" value="1"/>
</dbReference>
<protein>
    <submittedName>
        <fullName evidence="5">Glu/Leu/Phe/Val dehydrogenase</fullName>
    </submittedName>
</protein>
<dbReference type="InterPro" id="IPR046346">
    <property type="entry name" value="Aminoacid_DH-like_N_sf"/>
</dbReference>
<dbReference type="SUPFAM" id="SSF51735">
    <property type="entry name" value="NAD(P)-binding Rossmann-fold domains"/>
    <property type="match status" value="1"/>
</dbReference>
<dbReference type="InterPro" id="IPR006095">
    <property type="entry name" value="Glu/Leu/Phe/Val/Trp_DH"/>
</dbReference>
<dbReference type="eggNOG" id="COG0334">
    <property type="taxonomic scope" value="Bacteria"/>
</dbReference>
<sequence>MNAPLFTVSFASSDGVEGHAVIDSLVNGTSSGGVRIVPDLKMDEVRFLASEMTLKYAFCGLPRGGAKCGVRMSAGFSREERLDLLEDVGRRLSAVIQAGIYYPGMDMNCGPDELRAIYRGAGITLGGLTDTALFTAVFTAEAVTACARAEFAHADGPVTLAVEGFGNVATHLAGMLDPARFSIVAVSTVHGAVHDPSGFDPQNLRTMRGAHGDGLVSHLSGERLEPKERLLSLPVDILVPAARVGSINEGNMHDICARCVVPAANAPCTAEALAALHARGIVVLPGFVCNAGGVLGSSLFDRGVSQMEVEALAAGPYREAVTALVRRSRELGVQPTELARRVALAHLKTGPGGSDSRLVRVARRLARRVRPVARFLDRNVSAACAKHFQELAREIARLDPHRSAADDGVPAPAAAG</sequence>
<keyword evidence="2 3" id="KW-0560">Oxidoreductase</keyword>
<proteinExistence type="inferred from homology"/>
<dbReference type="InterPro" id="IPR006096">
    <property type="entry name" value="Glu/Leu/Phe/Val/Trp_DH_C"/>
</dbReference>
<dbReference type="InterPro" id="IPR036291">
    <property type="entry name" value="NAD(P)-bd_dom_sf"/>
</dbReference>
<feature type="domain" description="Glutamate/phenylalanine/leucine/valine/L-tryptophan dehydrogenase C-terminal" evidence="4">
    <location>
        <begin position="126"/>
        <end position="350"/>
    </location>
</feature>
<gene>
    <name evidence="5" type="ORF">dsat_1294</name>
</gene>
<evidence type="ECO:0000256" key="3">
    <source>
        <dbReference type="RuleBase" id="RU004417"/>
    </source>
</evidence>
<dbReference type="PATRIC" id="fig|1121439.3.peg.2678"/>
<dbReference type="GO" id="GO:0004352">
    <property type="term" value="F:glutamate dehydrogenase (NAD+) activity"/>
    <property type="evidence" value="ECO:0007669"/>
    <property type="project" value="TreeGrafter"/>
</dbReference>
<dbReference type="Pfam" id="PF00208">
    <property type="entry name" value="ELFV_dehydrog"/>
    <property type="match status" value="1"/>
</dbReference>
<evidence type="ECO:0000313" key="6">
    <source>
        <dbReference type="Proteomes" id="UP000014975"/>
    </source>
</evidence>
<dbReference type="GO" id="GO:0006538">
    <property type="term" value="P:L-glutamate catabolic process"/>
    <property type="evidence" value="ECO:0007669"/>
    <property type="project" value="TreeGrafter"/>
</dbReference>
<dbReference type="STRING" id="1121439.dsat_1294"/>
<accession>S7T0G8</accession>
<evidence type="ECO:0000256" key="2">
    <source>
        <dbReference type="ARBA" id="ARBA00023002"/>
    </source>
</evidence>
<comment type="similarity">
    <text evidence="1 3">Belongs to the Glu/Leu/Phe/Val dehydrogenases family.</text>
</comment>
<evidence type="ECO:0000313" key="5">
    <source>
        <dbReference type="EMBL" id="EPR30572.1"/>
    </source>
</evidence>
<dbReference type="SMART" id="SM00839">
    <property type="entry name" value="ELFV_dehydrog"/>
    <property type="match status" value="1"/>
</dbReference>
<dbReference type="PANTHER" id="PTHR11606:SF13">
    <property type="entry name" value="GLUTAMATE DEHYDROGENASE 1, MITOCHONDRIAL"/>
    <property type="match status" value="1"/>
</dbReference>
<dbReference type="RefSeq" id="WP_020887991.1">
    <property type="nucleotide sequence ID" value="NZ_ATHI01000031.1"/>
</dbReference>
<dbReference type="EMBL" id="ATHI01000031">
    <property type="protein sequence ID" value="EPR30572.1"/>
    <property type="molecule type" value="Genomic_DNA"/>
</dbReference>
<dbReference type="PRINTS" id="PR00082">
    <property type="entry name" value="GLFDHDRGNASE"/>
</dbReference>
<dbReference type="Proteomes" id="UP000014975">
    <property type="component" value="Unassembled WGS sequence"/>
</dbReference>
<dbReference type="SUPFAM" id="SSF53223">
    <property type="entry name" value="Aminoacid dehydrogenase-like, N-terminal domain"/>
    <property type="match status" value="1"/>
</dbReference>
<dbReference type="Gene3D" id="3.40.50.720">
    <property type="entry name" value="NAD(P)-binding Rossmann-like Domain"/>
    <property type="match status" value="1"/>
</dbReference>
<organism evidence="5 6">
    <name type="scientific">Alkalidesulfovibrio alkalitolerans DSM 16529</name>
    <dbReference type="NCBI Taxonomy" id="1121439"/>
    <lineage>
        <taxon>Bacteria</taxon>
        <taxon>Pseudomonadati</taxon>
        <taxon>Thermodesulfobacteriota</taxon>
        <taxon>Desulfovibrionia</taxon>
        <taxon>Desulfovibrionales</taxon>
        <taxon>Desulfovibrionaceae</taxon>
        <taxon>Alkalidesulfovibrio</taxon>
    </lineage>
</organism>
<dbReference type="AlphaFoldDB" id="S7T0G8"/>
<reference evidence="5 6" key="1">
    <citation type="journal article" date="2013" name="Genome Announc.">
        <title>Draft genome sequences for three mercury-methylating, sulfate-reducing bacteria.</title>
        <authorList>
            <person name="Brown S.D."/>
            <person name="Hurt R.A.Jr."/>
            <person name="Gilmour C.C."/>
            <person name="Elias D.A."/>
        </authorList>
    </citation>
    <scope>NUCLEOTIDE SEQUENCE [LARGE SCALE GENOMIC DNA]</scope>
    <source>
        <strain evidence="5 6">DSM 16529</strain>
    </source>
</reference>
<name>S7T0G8_9BACT</name>
<dbReference type="InterPro" id="IPR006097">
    <property type="entry name" value="Glu/Leu/Phe/Val/Trp_DH_dimer"/>
</dbReference>